<dbReference type="OrthoDB" id="337038at2759"/>
<dbReference type="AlphaFoldDB" id="A0A8E2JLF1"/>
<organism evidence="2 3">
    <name type="scientific">Glonium stellatum</name>
    <dbReference type="NCBI Taxonomy" id="574774"/>
    <lineage>
        <taxon>Eukaryota</taxon>
        <taxon>Fungi</taxon>
        <taxon>Dikarya</taxon>
        <taxon>Ascomycota</taxon>
        <taxon>Pezizomycotina</taxon>
        <taxon>Dothideomycetes</taxon>
        <taxon>Pleosporomycetidae</taxon>
        <taxon>Gloniales</taxon>
        <taxon>Gloniaceae</taxon>
        <taxon>Glonium</taxon>
    </lineage>
</organism>
<dbReference type="InterPro" id="IPR001283">
    <property type="entry name" value="CRISP-related"/>
</dbReference>
<gene>
    <name evidence="2" type="ORF">AOQ84DRAFT_306154</name>
</gene>
<dbReference type="InterPro" id="IPR035940">
    <property type="entry name" value="CAP_sf"/>
</dbReference>
<evidence type="ECO:0000313" key="2">
    <source>
        <dbReference type="EMBL" id="OCL01715.1"/>
    </source>
</evidence>
<keyword evidence="3" id="KW-1185">Reference proteome</keyword>
<accession>A0A8E2JLF1</accession>
<dbReference type="SMART" id="SM00198">
    <property type="entry name" value="SCP"/>
    <property type="match status" value="1"/>
</dbReference>
<dbReference type="Pfam" id="PF00188">
    <property type="entry name" value="CAP"/>
    <property type="match status" value="1"/>
</dbReference>
<dbReference type="Proteomes" id="UP000250140">
    <property type="component" value="Unassembled WGS sequence"/>
</dbReference>
<reference evidence="2 3" key="1">
    <citation type="journal article" date="2016" name="Nat. Commun.">
        <title>Ectomycorrhizal ecology is imprinted in the genome of the dominant symbiotic fungus Cenococcum geophilum.</title>
        <authorList>
            <consortium name="DOE Joint Genome Institute"/>
            <person name="Peter M."/>
            <person name="Kohler A."/>
            <person name="Ohm R.A."/>
            <person name="Kuo A."/>
            <person name="Krutzmann J."/>
            <person name="Morin E."/>
            <person name="Arend M."/>
            <person name="Barry K.W."/>
            <person name="Binder M."/>
            <person name="Choi C."/>
            <person name="Clum A."/>
            <person name="Copeland A."/>
            <person name="Grisel N."/>
            <person name="Haridas S."/>
            <person name="Kipfer T."/>
            <person name="LaButti K."/>
            <person name="Lindquist E."/>
            <person name="Lipzen A."/>
            <person name="Maire R."/>
            <person name="Meier B."/>
            <person name="Mihaltcheva S."/>
            <person name="Molinier V."/>
            <person name="Murat C."/>
            <person name="Poggeler S."/>
            <person name="Quandt C.A."/>
            <person name="Sperisen C."/>
            <person name="Tritt A."/>
            <person name="Tisserant E."/>
            <person name="Crous P.W."/>
            <person name="Henrissat B."/>
            <person name="Nehls U."/>
            <person name="Egli S."/>
            <person name="Spatafora J.W."/>
            <person name="Grigoriev I.V."/>
            <person name="Martin F.M."/>
        </authorList>
    </citation>
    <scope>NUCLEOTIDE SEQUENCE [LARGE SCALE GENOMIC DNA]</scope>
    <source>
        <strain evidence="2 3">CBS 207.34</strain>
    </source>
</reference>
<dbReference type="InterPro" id="IPR014044">
    <property type="entry name" value="CAP_dom"/>
</dbReference>
<dbReference type="PRINTS" id="PR00837">
    <property type="entry name" value="V5TPXLIKE"/>
</dbReference>
<proteinExistence type="predicted"/>
<evidence type="ECO:0000259" key="1">
    <source>
        <dbReference type="SMART" id="SM00198"/>
    </source>
</evidence>
<dbReference type="SUPFAM" id="SSF55797">
    <property type="entry name" value="PR-1-like"/>
    <property type="match status" value="1"/>
</dbReference>
<feature type="domain" description="SCP" evidence="1">
    <location>
        <begin position="1"/>
        <end position="130"/>
    </location>
</feature>
<protein>
    <submittedName>
        <fullName evidence="2">PR-1-like protein</fullName>
    </submittedName>
</protein>
<dbReference type="EMBL" id="KV751088">
    <property type="protein sequence ID" value="OCL01715.1"/>
    <property type="molecule type" value="Genomic_DNA"/>
</dbReference>
<sequence length="138" mass="15168">MILFHHNIHRANHSADALTWNQSLADSAMALASGCVFKHNSAGQNLAGSAPNANVSSGITDGWYNNEIENYNSYYGMDTPTGDLELYGHATQVIWKDSKTVGCATYDCRGAALGMWFTVCNYYPFGKPFTLIVYIDID</sequence>
<dbReference type="Gene3D" id="3.40.33.10">
    <property type="entry name" value="CAP"/>
    <property type="match status" value="1"/>
</dbReference>
<evidence type="ECO:0000313" key="3">
    <source>
        <dbReference type="Proteomes" id="UP000250140"/>
    </source>
</evidence>
<dbReference type="PANTHER" id="PTHR10334">
    <property type="entry name" value="CYSTEINE-RICH SECRETORY PROTEIN-RELATED"/>
    <property type="match status" value="1"/>
</dbReference>
<name>A0A8E2JLF1_9PEZI</name>